<keyword evidence="1" id="KW-0732">Signal</keyword>
<evidence type="ECO:0000313" key="2">
    <source>
        <dbReference type="EMBL" id="ABS63852.1"/>
    </source>
</evidence>
<sequence length="182" mass="19941">MKSLGFVAVLGGVLFAAASAWADIELKPIAEGESRVDFSGTQLRPVDWAVMERDRYGEVVTLDNGHVVLFYAESTALAFRDSHPVDFHRWFQRLEIDGIPQDGAKPAIREKNVPGGPMTYAFVSSGERTCIAFRTAVGKPVLYNAGYPGHEALLRGVLCEDNIGEAAEEGLRREAGNIRVIY</sequence>
<dbReference type="KEGG" id="pla:Plav_2238"/>
<proteinExistence type="predicted"/>
<feature type="chain" id="PRO_5002710532" evidence="1">
    <location>
        <begin position="23"/>
        <end position="182"/>
    </location>
</feature>
<reference evidence="2 3" key="1">
    <citation type="journal article" date="2011" name="Stand. Genomic Sci.">
        <title>Complete genome sequence of Parvibaculum lavamentivorans type strain (DS-1(T)).</title>
        <authorList>
            <person name="Schleheck D."/>
            <person name="Weiss M."/>
            <person name="Pitluck S."/>
            <person name="Bruce D."/>
            <person name="Land M.L."/>
            <person name="Han S."/>
            <person name="Saunders E."/>
            <person name="Tapia R."/>
            <person name="Detter C."/>
            <person name="Brettin T."/>
            <person name="Han J."/>
            <person name="Woyke T."/>
            <person name="Goodwin L."/>
            <person name="Pennacchio L."/>
            <person name="Nolan M."/>
            <person name="Cook A.M."/>
            <person name="Kjelleberg S."/>
            <person name="Thomas T."/>
        </authorList>
    </citation>
    <scope>NUCLEOTIDE SEQUENCE [LARGE SCALE GENOMIC DNA]</scope>
    <source>
        <strain evidence="3">DS-1 / DSM 13023 / NCIMB 13966</strain>
    </source>
</reference>
<gene>
    <name evidence="2" type="ordered locus">Plav_2238</name>
</gene>
<keyword evidence="3" id="KW-1185">Reference proteome</keyword>
<organism evidence="2 3">
    <name type="scientific">Parvibaculum lavamentivorans (strain DS-1 / DSM 13023 / NCIMB 13966)</name>
    <dbReference type="NCBI Taxonomy" id="402881"/>
    <lineage>
        <taxon>Bacteria</taxon>
        <taxon>Pseudomonadati</taxon>
        <taxon>Pseudomonadota</taxon>
        <taxon>Alphaproteobacteria</taxon>
        <taxon>Hyphomicrobiales</taxon>
        <taxon>Parvibaculaceae</taxon>
        <taxon>Parvibaculum</taxon>
    </lineage>
</organism>
<accession>A7HVB9</accession>
<feature type="signal peptide" evidence="1">
    <location>
        <begin position="1"/>
        <end position="22"/>
    </location>
</feature>
<protein>
    <submittedName>
        <fullName evidence="2">Uncharacterized protein</fullName>
    </submittedName>
</protein>
<dbReference type="EMBL" id="CP000774">
    <property type="protein sequence ID" value="ABS63852.1"/>
    <property type="molecule type" value="Genomic_DNA"/>
</dbReference>
<dbReference type="RefSeq" id="WP_012111157.1">
    <property type="nucleotide sequence ID" value="NC_009719.1"/>
</dbReference>
<dbReference type="HOGENOM" id="CLU_1480682_0_0_5"/>
<evidence type="ECO:0000256" key="1">
    <source>
        <dbReference type="SAM" id="SignalP"/>
    </source>
</evidence>
<dbReference type="AlphaFoldDB" id="A7HVB9"/>
<dbReference type="Proteomes" id="UP000006377">
    <property type="component" value="Chromosome"/>
</dbReference>
<evidence type="ECO:0000313" key="3">
    <source>
        <dbReference type="Proteomes" id="UP000006377"/>
    </source>
</evidence>
<name>A7HVB9_PARL1</name>
<dbReference type="STRING" id="402881.Plav_2238"/>